<name>A0A9D4ZN32_ADICA</name>
<keyword evidence="2 8" id="KW-0378">Hydrolase</keyword>
<dbReference type="EC" id="2.4.1.207" evidence="8"/>
<comment type="PTM">
    <text evidence="8">Contains at least one intrachain disulfide bond essential for its enzymatic activity.</text>
</comment>
<dbReference type="PRINTS" id="PR00737">
    <property type="entry name" value="GLHYDRLASE16"/>
</dbReference>
<keyword evidence="8" id="KW-0052">Apoplast</keyword>
<organism evidence="11 12">
    <name type="scientific">Adiantum capillus-veneris</name>
    <name type="common">Maidenhair fern</name>
    <dbReference type="NCBI Taxonomy" id="13818"/>
    <lineage>
        <taxon>Eukaryota</taxon>
        <taxon>Viridiplantae</taxon>
        <taxon>Streptophyta</taxon>
        <taxon>Embryophyta</taxon>
        <taxon>Tracheophyta</taxon>
        <taxon>Polypodiopsida</taxon>
        <taxon>Polypodiidae</taxon>
        <taxon>Polypodiales</taxon>
        <taxon>Pteridineae</taxon>
        <taxon>Pteridaceae</taxon>
        <taxon>Vittarioideae</taxon>
        <taxon>Adiantum</taxon>
    </lineage>
</organism>
<sequence>MVATQQHAYSSGTACCCFILFITIHIQLLFVVPAPMLNAGTFQDEFDVTWGFDHVTTSSDGQALWLMLDNSSGSSMASKRSYLFGSVSMEMKLIPQDSAGVVTAYYMASTGNAETRDELDFEFLGNQSGEPYILQSNVYARGTGGREQRINLWFDPTQDFHAYSFSWTPHHILFMVDEVPIRVFKNGEKYGVPYLNTQAMGIYSSIWNGDEWATQGEVSECKGFPNPSWGSPSSLTASQLADLERVKQSYMVYDYCTDSSRYKSAPTECSFNP</sequence>
<keyword evidence="12" id="KW-1185">Reference proteome</keyword>
<dbReference type="InterPro" id="IPR013320">
    <property type="entry name" value="ConA-like_dom_sf"/>
</dbReference>
<keyword evidence="1 8" id="KW-0808">Transferase</keyword>
<keyword evidence="9" id="KW-1133">Transmembrane helix</keyword>
<dbReference type="InterPro" id="IPR044791">
    <property type="entry name" value="Beta-glucanase/XTH"/>
</dbReference>
<accession>A0A9D4ZN32</accession>
<proteinExistence type="inferred from homology"/>
<dbReference type="EMBL" id="JABFUD020000005">
    <property type="protein sequence ID" value="KAI5079376.1"/>
    <property type="molecule type" value="Genomic_DNA"/>
</dbReference>
<comment type="function">
    <text evidence="8">Catalyzes xyloglucan endohydrolysis (XEH) and/or endotransglycosylation (XET). Cleaves and religates xyloglucan polymers, an essential constituent of the primary cell wall, and thereby participates in cell wall construction of growing tissues.</text>
</comment>
<feature type="active site" description="Nucleophile" evidence="6">
    <location>
        <position position="118"/>
    </location>
</feature>
<evidence type="ECO:0000256" key="4">
    <source>
        <dbReference type="ARBA" id="ARBA00023180"/>
    </source>
</evidence>
<dbReference type="Gene3D" id="2.60.120.200">
    <property type="match status" value="1"/>
</dbReference>
<dbReference type="GO" id="GO:0048046">
    <property type="term" value="C:apoplast"/>
    <property type="evidence" value="ECO:0007669"/>
    <property type="project" value="UniProtKB-SubCell"/>
</dbReference>
<keyword evidence="8" id="KW-0961">Cell wall biogenesis/degradation</keyword>
<comment type="caution">
    <text evidence="11">The sequence shown here is derived from an EMBL/GenBank/DDBJ whole genome shotgun (WGS) entry which is preliminary data.</text>
</comment>
<dbReference type="Pfam" id="PF00722">
    <property type="entry name" value="Glyco_hydro_16"/>
    <property type="match status" value="1"/>
</dbReference>
<evidence type="ECO:0000256" key="6">
    <source>
        <dbReference type="PIRSR" id="PIRSR005604-1"/>
    </source>
</evidence>
<dbReference type="InterPro" id="IPR016455">
    <property type="entry name" value="XTH"/>
</dbReference>
<dbReference type="GO" id="GO:0071555">
    <property type="term" value="P:cell wall organization"/>
    <property type="evidence" value="ECO:0007669"/>
    <property type="project" value="UniProtKB-KW"/>
</dbReference>
<reference evidence="11 12" key="1">
    <citation type="submission" date="2021-01" db="EMBL/GenBank/DDBJ databases">
        <title>Adiantum capillus-veneris genome.</title>
        <authorList>
            <person name="Fang Y."/>
            <person name="Liao Q."/>
        </authorList>
    </citation>
    <scope>NUCLEOTIDE SEQUENCE [LARGE SCALE GENOMIC DNA]</scope>
    <source>
        <strain evidence="11">H3</strain>
        <tissue evidence="11">Leaf</tissue>
    </source>
</reference>
<dbReference type="GO" id="GO:0042546">
    <property type="term" value="P:cell wall biogenesis"/>
    <property type="evidence" value="ECO:0007669"/>
    <property type="project" value="InterPro"/>
</dbReference>
<dbReference type="PANTHER" id="PTHR31062">
    <property type="entry name" value="XYLOGLUCAN ENDOTRANSGLUCOSYLASE/HYDROLASE PROTEIN 8-RELATED"/>
    <property type="match status" value="1"/>
</dbReference>
<feature type="active site" description="Proton donor" evidence="6">
    <location>
        <position position="122"/>
    </location>
</feature>
<dbReference type="PIRSF" id="PIRSF005604">
    <property type="entry name" value="XET"/>
    <property type="match status" value="1"/>
</dbReference>
<keyword evidence="3" id="KW-1015">Disulfide bond</keyword>
<keyword evidence="4" id="KW-0325">Glycoprotein</keyword>
<evidence type="ECO:0000256" key="9">
    <source>
        <dbReference type="SAM" id="Phobius"/>
    </source>
</evidence>
<keyword evidence="5 8" id="KW-0326">Glycosidase</keyword>
<feature type="transmembrane region" description="Helical" evidence="9">
    <location>
        <begin position="12"/>
        <end position="32"/>
    </location>
</feature>
<dbReference type="InterPro" id="IPR000757">
    <property type="entry name" value="Beta-glucanase-like"/>
</dbReference>
<evidence type="ECO:0000313" key="11">
    <source>
        <dbReference type="EMBL" id="KAI5079376.1"/>
    </source>
</evidence>
<gene>
    <name evidence="11" type="ORF">GOP47_0004855</name>
</gene>
<dbReference type="InterPro" id="IPR008263">
    <property type="entry name" value="GH16_AS"/>
</dbReference>
<keyword evidence="8" id="KW-0134">Cell wall</keyword>
<evidence type="ECO:0000256" key="8">
    <source>
        <dbReference type="RuleBase" id="RU361120"/>
    </source>
</evidence>
<evidence type="ECO:0000313" key="12">
    <source>
        <dbReference type="Proteomes" id="UP000886520"/>
    </source>
</evidence>
<dbReference type="OrthoDB" id="4781at2759"/>
<evidence type="ECO:0000256" key="1">
    <source>
        <dbReference type="ARBA" id="ARBA00022679"/>
    </source>
</evidence>
<protein>
    <recommendedName>
        <fullName evidence="8">Xyloglucan endotransglucosylase/hydrolase</fullName>
        <ecNumber evidence="8">2.4.1.207</ecNumber>
    </recommendedName>
</protein>
<dbReference type="GO" id="GO:0010411">
    <property type="term" value="P:xyloglucan metabolic process"/>
    <property type="evidence" value="ECO:0007669"/>
    <property type="project" value="InterPro"/>
</dbReference>
<comment type="similarity">
    <text evidence="8">Belongs to the glycosyl hydrolase 16 family.</text>
</comment>
<dbReference type="GO" id="GO:0004553">
    <property type="term" value="F:hydrolase activity, hydrolyzing O-glycosyl compounds"/>
    <property type="evidence" value="ECO:0007669"/>
    <property type="project" value="InterPro"/>
</dbReference>
<keyword evidence="8" id="KW-0964">Secreted</keyword>
<feature type="glycosylation site" description="N-linked (GlcNAc...) asparagine" evidence="7">
    <location>
        <position position="126"/>
    </location>
</feature>
<dbReference type="AlphaFoldDB" id="A0A9D4ZN32"/>
<dbReference type="Proteomes" id="UP000886520">
    <property type="component" value="Chromosome 5"/>
</dbReference>
<evidence type="ECO:0000259" key="10">
    <source>
        <dbReference type="PROSITE" id="PS51762"/>
    </source>
</evidence>
<dbReference type="InterPro" id="IPR010713">
    <property type="entry name" value="XET_C"/>
</dbReference>
<dbReference type="PROSITE" id="PS51762">
    <property type="entry name" value="GH16_2"/>
    <property type="match status" value="1"/>
</dbReference>
<comment type="subcellular location">
    <subcellularLocation>
        <location evidence="8">Secreted</location>
        <location evidence="8">Cell wall</location>
    </subcellularLocation>
    <subcellularLocation>
        <location evidence="8">Secreted</location>
        <location evidence="8">Extracellular space</location>
        <location evidence="8">Apoplast</location>
    </subcellularLocation>
</comment>
<dbReference type="SUPFAM" id="SSF49899">
    <property type="entry name" value="Concanavalin A-like lectins/glucanases"/>
    <property type="match status" value="1"/>
</dbReference>
<evidence type="ECO:0000256" key="3">
    <source>
        <dbReference type="ARBA" id="ARBA00023157"/>
    </source>
</evidence>
<dbReference type="Pfam" id="PF06955">
    <property type="entry name" value="XET_C"/>
    <property type="match status" value="1"/>
</dbReference>
<dbReference type="GO" id="GO:0016762">
    <property type="term" value="F:xyloglucan:xyloglucosyl transferase activity"/>
    <property type="evidence" value="ECO:0007669"/>
    <property type="project" value="UniProtKB-EC"/>
</dbReference>
<feature type="domain" description="GH16" evidence="10">
    <location>
        <begin position="25"/>
        <end position="243"/>
    </location>
</feature>
<keyword evidence="9" id="KW-0472">Membrane</keyword>
<keyword evidence="9" id="KW-0812">Transmembrane</keyword>
<dbReference type="InterPro" id="IPR008264">
    <property type="entry name" value="Beta_glucanase"/>
</dbReference>
<evidence type="ECO:0000256" key="5">
    <source>
        <dbReference type="ARBA" id="ARBA00023295"/>
    </source>
</evidence>
<evidence type="ECO:0000256" key="2">
    <source>
        <dbReference type="ARBA" id="ARBA00022801"/>
    </source>
</evidence>
<evidence type="ECO:0000256" key="7">
    <source>
        <dbReference type="PIRSR" id="PIRSR005604-2"/>
    </source>
</evidence>
<dbReference type="PROSITE" id="PS01034">
    <property type="entry name" value="GH16_1"/>
    <property type="match status" value="1"/>
</dbReference>